<name>A0A397VJ51_9GLOM</name>
<dbReference type="Proteomes" id="UP000266673">
    <property type="component" value="Unassembled WGS sequence"/>
</dbReference>
<dbReference type="EMBL" id="QKWP01000383">
    <property type="protein sequence ID" value="RIB21039.1"/>
    <property type="molecule type" value="Genomic_DNA"/>
</dbReference>
<keyword evidence="1" id="KW-0812">Transmembrane</keyword>
<evidence type="ECO:0000313" key="3">
    <source>
        <dbReference type="Proteomes" id="UP000266673"/>
    </source>
</evidence>
<organism evidence="2 3">
    <name type="scientific">Gigaspora rosea</name>
    <dbReference type="NCBI Taxonomy" id="44941"/>
    <lineage>
        <taxon>Eukaryota</taxon>
        <taxon>Fungi</taxon>
        <taxon>Fungi incertae sedis</taxon>
        <taxon>Mucoromycota</taxon>
        <taxon>Glomeromycotina</taxon>
        <taxon>Glomeromycetes</taxon>
        <taxon>Diversisporales</taxon>
        <taxon>Gigasporaceae</taxon>
        <taxon>Gigaspora</taxon>
    </lineage>
</organism>
<sequence>MHELSKHPQILALSLLFSLFKIWSLRRAFRRSDCTCINYKNRLNLADIRIIALFLYNIKTFLIEILWTNTLFMR</sequence>
<reference evidence="2 3" key="1">
    <citation type="submission" date="2018-06" db="EMBL/GenBank/DDBJ databases">
        <title>Comparative genomics reveals the genomic features of Rhizophagus irregularis, R. cerebriforme, R. diaphanum and Gigaspora rosea, and their symbiotic lifestyle signature.</title>
        <authorList>
            <person name="Morin E."/>
            <person name="San Clemente H."/>
            <person name="Chen E.C.H."/>
            <person name="De La Providencia I."/>
            <person name="Hainaut M."/>
            <person name="Kuo A."/>
            <person name="Kohler A."/>
            <person name="Murat C."/>
            <person name="Tang N."/>
            <person name="Roy S."/>
            <person name="Loubradou J."/>
            <person name="Henrissat B."/>
            <person name="Grigoriev I.V."/>
            <person name="Corradi N."/>
            <person name="Roux C."/>
            <person name="Martin F.M."/>
        </authorList>
    </citation>
    <scope>NUCLEOTIDE SEQUENCE [LARGE SCALE GENOMIC DNA]</scope>
    <source>
        <strain evidence="2 3">DAOM 194757</strain>
    </source>
</reference>
<protein>
    <submittedName>
        <fullName evidence="2">Uncharacterized protein</fullName>
    </submittedName>
</protein>
<proteinExistence type="predicted"/>
<evidence type="ECO:0000256" key="1">
    <source>
        <dbReference type="SAM" id="Phobius"/>
    </source>
</evidence>
<keyword evidence="1" id="KW-1133">Transmembrane helix</keyword>
<comment type="caution">
    <text evidence="2">The sequence shown here is derived from an EMBL/GenBank/DDBJ whole genome shotgun (WGS) entry which is preliminary data.</text>
</comment>
<dbReference type="AlphaFoldDB" id="A0A397VJ51"/>
<evidence type="ECO:0000313" key="2">
    <source>
        <dbReference type="EMBL" id="RIB21039.1"/>
    </source>
</evidence>
<accession>A0A397VJ51</accession>
<keyword evidence="1" id="KW-0472">Membrane</keyword>
<keyword evidence="3" id="KW-1185">Reference proteome</keyword>
<gene>
    <name evidence="2" type="ORF">C2G38_2079314</name>
</gene>
<feature type="transmembrane region" description="Helical" evidence="1">
    <location>
        <begin position="48"/>
        <end position="67"/>
    </location>
</feature>